<reference evidence="2 3" key="1">
    <citation type="submission" date="2018-03" db="EMBL/GenBank/DDBJ databases">
        <title>Whole genome analyses suggest that Burkholderia sensu lato contains two further novel genera in the rhizoxinica-symbiotica group Mycetohabitans gen. nov., and Trinickia gen. nov.: implications for the evolution of diazotrophy and nodulation in the Burkholderiaceae.</title>
        <authorList>
            <person name="Estrada De Los Santos P."/>
            <person name="Palmer M."/>
            <person name="Chavez-Ramirez B."/>
            <person name="Steenkamp E.T."/>
            <person name="Hirsch A.M."/>
            <person name="Manyaka P."/>
            <person name="Maluk M."/>
            <person name="Lafos M."/>
            <person name="Crook M."/>
            <person name="Gross E."/>
            <person name="Simon M.F."/>
            <person name="Bueno Dos Reis Junior F."/>
            <person name="Poole P.S."/>
            <person name="Venter S.N."/>
            <person name="James E.K."/>
        </authorList>
    </citation>
    <scope>NUCLEOTIDE SEQUENCE [LARGE SCALE GENOMIC DNA]</scope>
    <source>
        <strain evidence="2 3">JPY-366</strain>
    </source>
</reference>
<gene>
    <name evidence="2" type="primary">tcuB</name>
    <name evidence="2" type="ORF">C9I57_11500</name>
</gene>
<dbReference type="EMBL" id="PYUC01000005">
    <property type="protein sequence ID" value="PTB20481.1"/>
    <property type="molecule type" value="Genomic_DNA"/>
</dbReference>
<keyword evidence="1" id="KW-0472">Membrane</keyword>
<dbReference type="InterPro" id="IPR012830">
    <property type="entry name" value="Citrate_utilization_prot_B"/>
</dbReference>
<feature type="transmembrane region" description="Helical" evidence="1">
    <location>
        <begin position="242"/>
        <end position="263"/>
    </location>
</feature>
<feature type="transmembrane region" description="Helical" evidence="1">
    <location>
        <begin position="275"/>
        <end position="295"/>
    </location>
</feature>
<evidence type="ECO:0000256" key="1">
    <source>
        <dbReference type="SAM" id="Phobius"/>
    </source>
</evidence>
<comment type="caution">
    <text evidence="2">The sequence shown here is derived from an EMBL/GenBank/DDBJ whole genome shotgun (WGS) entry which is preliminary data.</text>
</comment>
<dbReference type="RefSeq" id="WP_107150803.1">
    <property type="nucleotide sequence ID" value="NZ_PYUC01000005.1"/>
</dbReference>
<feature type="transmembrane region" description="Helical" evidence="1">
    <location>
        <begin position="125"/>
        <end position="146"/>
    </location>
</feature>
<dbReference type="NCBIfam" id="NF011607">
    <property type="entry name" value="PRK15033.1"/>
    <property type="match status" value="1"/>
</dbReference>
<dbReference type="SUPFAM" id="SSF54862">
    <property type="entry name" value="4Fe-4S ferredoxins"/>
    <property type="match status" value="1"/>
</dbReference>
<dbReference type="Gene3D" id="1.20.950.20">
    <property type="entry name" value="Transmembrane di-heme cytochromes, Chain C"/>
    <property type="match status" value="1"/>
</dbReference>
<dbReference type="Proteomes" id="UP000240638">
    <property type="component" value="Unassembled WGS sequence"/>
</dbReference>
<protein>
    <submittedName>
        <fullName evidence="2">Tricarballylate utilization protein TcuB</fullName>
    </submittedName>
</protein>
<dbReference type="InterPro" id="IPR036197">
    <property type="entry name" value="NarG-like_sf"/>
</dbReference>
<dbReference type="AlphaFoldDB" id="A0A2T3XVF1"/>
<feature type="transmembrane region" description="Helical" evidence="1">
    <location>
        <begin position="340"/>
        <end position="360"/>
    </location>
</feature>
<proteinExistence type="predicted"/>
<keyword evidence="1" id="KW-1133">Transmembrane helix</keyword>
<evidence type="ECO:0000313" key="3">
    <source>
        <dbReference type="Proteomes" id="UP000240638"/>
    </source>
</evidence>
<organism evidence="2 3">
    <name type="scientific">Trinickia symbiotica</name>
    <dbReference type="NCBI Taxonomy" id="863227"/>
    <lineage>
        <taxon>Bacteria</taxon>
        <taxon>Pseudomonadati</taxon>
        <taxon>Pseudomonadota</taxon>
        <taxon>Betaproteobacteria</taxon>
        <taxon>Burkholderiales</taxon>
        <taxon>Burkholderiaceae</taxon>
        <taxon>Trinickia</taxon>
    </lineage>
</organism>
<feature type="transmembrane region" description="Helical" evidence="1">
    <location>
        <begin position="166"/>
        <end position="187"/>
    </location>
</feature>
<sequence length="391" mass="42873">MQQLDTLIESARTWADRTTHPAADADANAEAEVARIMQICNACRYCEGFCAVFPAMTRRLEFGTADVHYLANLCHNCGACLHACQYAPPHEFAVNVPNAMARVRLTTYQHYAWPRALGALYERNGLVLSLALAGGLALFLILALALRGTLWMSAPGGNFYEVFSHPVMVAFFAPPFVYAVLALALGVRRFWREASAGRASGPAVLEAGGAVATLKYLDGGHGEGCNNEDDAFTLWRRRFHQLTFYGFLLCFLSTCIATLYHYLLRLEAPYAYTSVPTLVGTIGGIALVIGVVGLWRLNVRRHPFAGDPQQKPMDRGFMALLLLIAASGLALEVWRATPSMPILLAVHLGAVLSFFLTLPYGKFAHGPLRAAALLKWAIERREPNRTGLTED</sequence>
<dbReference type="SUPFAM" id="SSF103501">
    <property type="entry name" value="Respiratory nitrate reductase 1 gamma chain"/>
    <property type="match status" value="1"/>
</dbReference>
<dbReference type="NCBIfam" id="TIGR02484">
    <property type="entry name" value="CitB"/>
    <property type="match status" value="1"/>
</dbReference>
<accession>A0A2T3XVF1</accession>
<keyword evidence="1" id="KW-0812">Transmembrane</keyword>
<feature type="transmembrane region" description="Helical" evidence="1">
    <location>
        <begin position="316"/>
        <end position="334"/>
    </location>
</feature>
<name>A0A2T3XVF1_9BURK</name>
<evidence type="ECO:0000313" key="2">
    <source>
        <dbReference type="EMBL" id="PTB20481.1"/>
    </source>
</evidence>